<proteinExistence type="predicted"/>
<dbReference type="AlphaFoldDB" id="A0A4Z1PKX3"/>
<comment type="caution">
    <text evidence="2">The sequence shown here is derived from an EMBL/GenBank/DDBJ whole genome shotgun (WGS) entry which is preliminary data.</text>
</comment>
<sequence>MFSHIHTNDTNDISDPRNQQEEPTLIRDIHFIWFIRTMGAREPGIAYTTKAEAMIDARARVSRPPMAYLYEPVVEHQLGGGHMKVTRRVHAHLRYENGPQDLDIRITKVELRERF</sequence>
<accession>A0A4Z1PKX3</accession>
<evidence type="ECO:0000313" key="3">
    <source>
        <dbReference type="Proteomes" id="UP000298493"/>
    </source>
</evidence>
<organism evidence="2 3">
    <name type="scientific">Venturia nashicola</name>
    <dbReference type="NCBI Taxonomy" id="86259"/>
    <lineage>
        <taxon>Eukaryota</taxon>
        <taxon>Fungi</taxon>
        <taxon>Dikarya</taxon>
        <taxon>Ascomycota</taxon>
        <taxon>Pezizomycotina</taxon>
        <taxon>Dothideomycetes</taxon>
        <taxon>Pleosporomycetidae</taxon>
        <taxon>Venturiales</taxon>
        <taxon>Venturiaceae</taxon>
        <taxon>Venturia</taxon>
    </lineage>
</organism>
<evidence type="ECO:0000256" key="1">
    <source>
        <dbReference type="SAM" id="MobiDB-lite"/>
    </source>
</evidence>
<protein>
    <submittedName>
        <fullName evidence="2">Uncharacterized protein</fullName>
    </submittedName>
</protein>
<feature type="region of interest" description="Disordered" evidence="1">
    <location>
        <begin position="1"/>
        <end position="21"/>
    </location>
</feature>
<dbReference type="EMBL" id="SNSC02000007">
    <property type="protein sequence ID" value="TID23022.1"/>
    <property type="molecule type" value="Genomic_DNA"/>
</dbReference>
<reference evidence="2 3" key="1">
    <citation type="submission" date="2019-04" db="EMBL/GenBank/DDBJ databases">
        <title>High contiguity whole genome sequence and gene annotation resource for two Venturia nashicola isolates.</title>
        <authorList>
            <person name="Prokchorchik M."/>
            <person name="Won K."/>
            <person name="Lee Y."/>
            <person name="Choi E.D."/>
            <person name="Segonzac C."/>
            <person name="Sohn K.H."/>
        </authorList>
    </citation>
    <scope>NUCLEOTIDE SEQUENCE [LARGE SCALE GENOMIC DNA]</scope>
    <source>
        <strain evidence="2 3">PRI2</strain>
    </source>
</reference>
<name>A0A4Z1PKX3_9PEZI</name>
<gene>
    <name evidence="2" type="ORF">E6O75_ATG02196</name>
</gene>
<dbReference type="Proteomes" id="UP000298493">
    <property type="component" value="Unassembled WGS sequence"/>
</dbReference>
<evidence type="ECO:0000313" key="2">
    <source>
        <dbReference type="EMBL" id="TID23022.1"/>
    </source>
</evidence>
<keyword evidence="3" id="KW-1185">Reference proteome</keyword>